<name>A0A8T0HL91_CERPU</name>
<dbReference type="EMBL" id="CM026426">
    <property type="protein sequence ID" value="KAG0571586.1"/>
    <property type="molecule type" value="Genomic_DNA"/>
</dbReference>
<reference evidence="1" key="1">
    <citation type="submission" date="2020-06" db="EMBL/GenBank/DDBJ databases">
        <title>WGS assembly of Ceratodon purpureus strain R40.</title>
        <authorList>
            <person name="Carey S.B."/>
            <person name="Jenkins J."/>
            <person name="Shu S."/>
            <person name="Lovell J.T."/>
            <person name="Sreedasyam A."/>
            <person name="Maumus F."/>
            <person name="Tiley G.P."/>
            <person name="Fernandez-Pozo N."/>
            <person name="Barry K."/>
            <person name="Chen C."/>
            <person name="Wang M."/>
            <person name="Lipzen A."/>
            <person name="Daum C."/>
            <person name="Saski C.A."/>
            <person name="Payton A.C."/>
            <person name="Mcbreen J.C."/>
            <person name="Conrad R.E."/>
            <person name="Kollar L.M."/>
            <person name="Olsson S."/>
            <person name="Huttunen S."/>
            <person name="Landis J.B."/>
            <person name="Wickett N.J."/>
            <person name="Johnson M.G."/>
            <person name="Rensing S.A."/>
            <person name="Grimwood J."/>
            <person name="Schmutz J."/>
            <person name="Mcdaniel S.F."/>
        </authorList>
    </citation>
    <scope>NUCLEOTIDE SEQUENCE</scope>
    <source>
        <strain evidence="1">R40</strain>
    </source>
</reference>
<evidence type="ECO:0000313" key="2">
    <source>
        <dbReference type="Proteomes" id="UP000822688"/>
    </source>
</evidence>
<sequence>MDSLVILPNMYICGVSNDVCIVDRIRLGVNESIFVLHVHMDPWHRVVSFVVHIIGSSQIPAMWWIHHGPSDEEFEPTVVHFPEKGPPQFLFVPITTGYEEIFFFIPIRVPLGSLQCI</sequence>
<organism evidence="1 2">
    <name type="scientific">Ceratodon purpureus</name>
    <name type="common">Fire moss</name>
    <name type="synonym">Dicranum purpureum</name>
    <dbReference type="NCBI Taxonomy" id="3225"/>
    <lineage>
        <taxon>Eukaryota</taxon>
        <taxon>Viridiplantae</taxon>
        <taxon>Streptophyta</taxon>
        <taxon>Embryophyta</taxon>
        <taxon>Bryophyta</taxon>
        <taxon>Bryophytina</taxon>
        <taxon>Bryopsida</taxon>
        <taxon>Dicranidae</taxon>
        <taxon>Pseudoditrichales</taxon>
        <taxon>Ditrichaceae</taxon>
        <taxon>Ceratodon</taxon>
    </lineage>
</organism>
<proteinExistence type="predicted"/>
<comment type="caution">
    <text evidence="1">The sequence shown here is derived from an EMBL/GenBank/DDBJ whole genome shotgun (WGS) entry which is preliminary data.</text>
</comment>
<dbReference type="AlphaFoldDB" id="A0A8T0HL91"/>
<accession>A0A8T0HL91</accession>
<gene>
    <name evidence="1" type="ORF">KC19_VG024600</name>
</gene>
<keyword evidence="2" id="KW-1185">Reference proteome</keyword>
<evidence type="ECO:0000313" key="1">
    <source>
        <dbReference type="EMBL" id="KAG0571586.1"/>
    </source>
</evidence>
<protein>
    <submittedName>
        <fullName evidence="1">Uncharacterized protein</fullName>
    </submittedName>
</protein>
<dbReference type="Proteomes" id="UP000822688">
    <property type="component" value="Chromosome V"/>
</dbReference>